<dbReference type="AlphaFoldDB" id="A0AAV5HWL9"/>
<gene>
    <name evidence="2" type="ORF">SLEP1_g4365</name>
</gene>
<accession>A0AAV5HWL9</accession>
<organism evidence="2 3">
    <name type="scientific">Rubroshorea leprosula</name>
    <dbReference type="NCBI Taxonomy" id="152421"/>
    <lineage>
        <taxon>Eukaryota</taxon>
        <taxon>Viridiplantae</taxon>
        <taxon>Streptophyta</taxon>
        <taxon>Embryophyta</taxon>
        <taxon>Tracheophyta</taxon>
        <taxon>Spermatophyta</taxon>
        <taxon>Magnoliopsida</taxon>
        <taxon>eudicotyledons</taxon>
        <taxon>Gunneridae</taxon>
        <taxon>Pentapetalae</taxon>
        <taxon>rosids</taxon>
        <taxon>malvids</taxon>
        <taxon>Malvales</taxon>
        <taxon>Dipterocarpaceae</taxon>
        <taxon>Rubroshorea</taxon>
    </lineage>
</organism>
<reference evidence="2 3" key="1">
    <citation type="journal article" date="2021" name="Commun. Biol.">
        <title>The genome of Shorea leprosula (Dipterocarpaceae) highlights the ecological relevance of drought in aseasonal tropical rainforests.</title>
        <authorList>
            <person name="Ng K.K.S."/>
            <person name="Kobayashi M.J."/>
            <person name="Fawcett J.A."/>
            <person name="Hatakeyama M."/>
            <person name="Paape T."/>
            <person name="Ng C.H."/>
            <person name="Ang C.C."/>
            <person name="Tnah L.H."/>
            <person name="Lee C.T."/>
            <person name="Nishiyama T."/>
            <person name="Sese J."/>
            <person name="O'Brien M.J."/>
            <person name="Copetti D."/>
            <person name="Mohd Noor M.I."/>
            <person name="Ong R.C."/>
            <person name="Putra M."/>
            <person name="Sireger I.Z."/>
            <person name="Indrioko S."/>
            <person name="Kosugi Y."/>
            <person name="Izuno A."/>
            <person name="Isagi Y."/>
            <person name="Lee S.L."/>
            <person name="Shimizu K.K."/>
        </authorList>
    </citation>
    <scope>NUCLEOTIDE SEQUENCE [LARGE SCALE GENOMIC DNA]</scope>
    <source>
        <strain evidence="2">214</strain>
    </source>
</reference>
<sequence>MKMSLVSPASSEPPPADPIPPSFPPPPDIPAIISPSPGPDPATPIVVPSQPSPNPTPAVKSFRDTLVDGNASIEPPLVTYEELVDCAMVLTGGPYKMFDHYLAVQPWEPGFHPARAKAPKTVVWVKLYGVPIVCFHEAICLYLGSKIGKPIKVDPTTLLTARGKFARVCVEVDLSQSLPSSVDLDLEELPQSLISVEFEGLHKICFQCREYGHTENYCRFKNPEKASLVGNPSSKAMIKLTQTLKPNPEENDMTFGSWMVQQRKPRRQQQPRRSVEPSAGKPTISPKVQDPHKPVTKNQAQSLAPKIIANSGSHESKSNSFAVMLELMGEETDLLNSNMATEASLAGSSPQTEESTEQVKPMEITIPSPPLAPSMDFVKPQPKGRKAKSGGPIPKDPKPTIPKPYQPSQGINKQKEPSSLLPTMAEIRSNKVPVPRSTSSMIEVHPQHYPLSLALAPDQNHVPVLASVDSAIMVKIHPPQAADSMQPTLTTPSN</sequence>
<feature type="region of interest" description="Disordered" evidence="1">
    <location>
        <begin position="364"/>
        <end position="417"/>
    </location>
</feature>
<evidence type="ECO:0000313" key="3">
    <source>
        <dbReference type="Proteomes" id="UP001054252"/>
    </source>
</evidence>
<keyword evidence="3" id="KW-1185">Reference proteome</keyword>
<evidence type="ECO:0000256" key="1">
    <source>
        <dbReference type="SAM" id="MobiDB-lite"/>
    </source>
</evidence>
<comment type="caution">
    <text evidence="2">The sequence shown here is derived from an EMBL/GenBank/DDBJ whole genome shotgun (WGS) entry which is preliminary data.</text>
</comment>
<dbReference type="InterPro" id="IPR040256">
    <property type="entry name" value="At4g02000-like"/>
</dbReference>
<feature type="region of interest" description="Disordered" evidence="1">
    <location>
        <begin position="1"/>
        <end position="59"/>
    </location>
</feature>
<name>A0AAV5HWL9_9ROSI</name>
<dbReference type="PANTHER" id="PTHR31286:SF99">
    <property type="entry name" value="DUF4283 DOMAIN-CONTAINING PROTEIN"/>
    <property type="match status" value="1"/>
</dbReference>
<evidence type="ECO:0000313" key="2">
    <source>
        <dbReference type="EMBL" id="GKU90364.1"/>
    </source>
</evidence>
<dbReference type="Proteomes" id="UP001054252">
    <property type="component" value="Unassembled WGS sequence"/>
</dbReference>
<protein>
    <recommendedName>
        <fullName evidence="4">DUF4283 domain-containing protein</fullName>
    </recommendedName>
</protein>
<feature type="compositionally biased region" description="Pro residues" evidence="1">
    <location>
        <begin position="11"/>
        <end position="29"/>
    </location>
</feature>
<proteinExistence type="predicted"/>
<dbReference type="PANTHER" id="PTHR31286">
    <property type="entry name" value="GLYCINE-RICH CELL WALL STRUCTURAL PROTEIN 1.8-LIKE"/>
    <property type="match status" value="1"/>
</dbReference>
<dbReference type="EMBL" id="BPVZ01000004">
    <property type="protein sequence ID" value="GKU90364.1"/>
    <property type="molecule type" value="Genomic_DNA"/>
</dbReference>
<feature type="region of interest" description="Disordered" evidence="1">
    <location>
        <begin position="245"/>
        <end position="300"/>
    </location>
</feature>
<evidence type="ECO:0008006" key="4">
    <source>
        <dbReference type="Google" id="ProtNLM"/>
    </source>
</evidence>